<dbReference type="NCBIfam" id="TIGR03367">
    <property type="entry name" value="queuosine_QueD"/>
    <property type="match status" value="1"/>
</dbReference>
<dbReference type="EC" id="4.1.2.50" evidence="1"/>
<dbReference type="PANTHER" id="PTHR12589:SF8">
    <property type="entry name" value="6-CARBOXY-5,6,7,8-TETRAHYDROPTERIN SYNTHASE"/>
    <property type="match status" value="1"/>
</dbReference>
<dbReference type="Gene3D" id="3.30.479.10">
    <property type="entry name" value="6-pyruvoyl tetrahydropterin synthase/QueD"/>
    <property type="match status" value="1"/>
</dbReference>
<dbReference type="AlphaFoldDB" id="A0A3B1BJF6"/>
<sequence length="126" mass="14233">MTARYQMKILTDFAAAHHLRGYEGPCSRVHGHNWKVEVQVSASKLDEIGMGLDFKLIKQATNKLIDRLDHQDLNALPPFDQLNPTAENIAAYLYSELSATLNTDVIRVASVTLWETDRACVIYTEE</sequence>
<evidence type="ECO:0000313" key="1">
    <source>
        <dbReference type="EMBL" id="VAX11558.1"/>
    </source>
</evidence>
<dbReference type="PIRSF" id="PIRSF006113">
    <property type="entry name" value="PTP_synth"/>
    <property type="match status" value="1"/>
</dbReference>
<dbReference type="GO" id="GO:0070497">
    <property type="term" value="F:6-carboxytetrahydropterin synthase activity"/>
    <property type="evidence" value="ECO:0007669"/>
    <property type="project" value="UniProtKB-EC"/>
</dbReference>
<protein>
    <submittedName>
        <fullName evidence="1">6-carboxytetrahydropterin synthase @ Queuosine biosynthesis QueD, PTPS-I</fullName>
        <ecNumber evidence="1">4.1.2.50</ecNumber>
    </submittedName>
</protein>
<keyword evidence="1" id="KW-0456">Lyase</keyword>
<dbReference type="Pfam" id="PF01242">
    <property type="entry name" value="PTPS"/>
    <property type="match status" value="1"/>
</dbReference>
<dbReference type="SUPFAM" id="SSF55620">
    <property type="entry name" value="Tetrahydrobiopterin biosynthesis enzymes-like"/>
    <property type="match status" value="1"/>
</dbReference>
<dbReference type="InterPro" id="IPR038418">
    <property type="entry name" value="6-PTP_synth/QueD_sf"/>
</dbReference>
<gene>
    <name evidence="1" type="ORF">MNBD_GAMMA25-1545</name>
</gene>
<dbReference type="InterPro" id="IPR007115">
    <property type="entry name" value="6-PTP_synth/QueD"/>
</dbReference>
<proteinExistence type="predicted"/>
<name>A0A3B1BJF6_9ZZZZ</name>
<dbReference type="EMBL" id="UOFY01000071">
    <property type="protein sequence ID" value="VAX11558.1"/>
    <property type="molecule type" value="Genomic_DNA"/>
</dbReference>
<reference evidence="1" key="1">
    <citation type="submission" date="2018-06" db="EMBL/GenBank/DDBJ databases">
        <authorList>
            <person name="Zhirakovskaya E."/>
        </authorList>
    </citation>
    <scope>NUCLEOTIDE SEQUENCE</scope>
</reference>
<dbReference type="PANTHER" id="PTHR12589">
    <property type="entry name" value="PYRUVOYL TETRAHYDROBIOPTERIN SYNTHASE"/>
    <property type="match status" value="1"/>
</dbReference>
<organism evidence="1">
    <name type="scientific">hydrothermal vent metagenome</name>
    <dbReference type="NCBI Taxonomy" id="652676"/>
    <lineage>
        <taxon>unclassified sequences</taxon>
        <taxon>metagenomes</taxon>
        <taxon>ecological metagenomes</taxon>
    </lineage>
</organism>
<accession>A0A3B1BJF6</accession>